<dbReference type="PANTHER" id="PTHR44040">
    <property type="entry name" value="RETINOBLASTOMA-BINDING PROTEIN 5"/>
    <property type="match status" value="1"/>
</dbReference>
<feature type="repeat" description="WD" evidence="5">
    <location>
        <begin position="67"/>
        <end position="108"/>
    </location>
</feature>
<reference evidence="7 8" key="1">
    <citation type="submission" date="2022-07" db="EMBL/GenBank/DDBJ databases">
        <title>Genome-wide signatures of adaptation to extreme environments.</title>
        <authorList>
            <person name="Cho C.H."/>
            <person name="Yoon H.S."/>
        </authorList>
    </citation>
    <scope>NUCLEOTIDE SEQUENCE [LARGE SCALE GENOMIC DNA]</scope>
    <source>
        <strain evidence="7 8">DBV 063 E5</strain>
    </source>
</reference>
<dbReference type="InterPro" id="IPR001680">
    <property type="entry name" value="WD40_rpt"/>
</dbReference>
<evidence type="ECO:0000313" key="8">
    <source>
        <dbReference type="Proteomes" id="UP001301350"/>
    </source>
</evidence>
<accession>A0AAV9J0Z8</accession>
<dbReference type="Proteomes" id="UP001301350">
    <property type="component" value="Unassembled WGS sequence"/>
</dbReference>
<protein>
    <submittedName>
        <fullName evidence="7">Uncharacterized protein</fullName>
    </submittedName>
</protein>
<keyword evidence="4" id="KW-0539">Nucleus</keyword>
<evidence type="ECO:0000256" key="2">
    <source>
        <dbReference type="ARBA" id="ARBA00022574"/>
    </source>
</evidence>
<comment type="subcellular location">
    <subcellularLocation>
        <location evidence="1">Nucleus</location>
    </subcellularLocation>
</comment>
<dbReference type="SMART" id="SM00320">
    <property type="entry name" value="WD40"/>
    <property type="match status" value="3"/>
</dbReference>
<dbReference type="InterPro" id="IPR015943">
    <property type="entry name" value="WD40/YVTN_repeat-like_dom_sf"/>
</dbReference>
<comment type="caution">
    <text evidence="7">The sequence shown here is derived from an EMBL/GenBank/DDBJ whole genome shotgun (WGS) entry which is preliminary data.</text>
</comment>
<organism evidence="7 8">
    <name type="scientific">Cyanidium caldarium</name>
    <name type="common">Red alga</name>
    <dbReference type="NCBI Taxonomy" id="2771"/>
    <lineage>
        <taxon>Eukaryota</taxon>
        <taxon>Rhodophyta</taxon>
        <taxon>Bangiophyceae</taxon>
        <taxon>Cyanidiales</taxon>
        <taxon>Cyanidiaceae</taxon>
        <taxon>Cyanidium</taxon>
    </lineage>
</organism>
<dbReference type="Gene3D" id="2.130.10.10">
    <property type="entry name" value="YVTN repeat-like/Quinoprotein amine dehydrogenase"/>
    <property type="match status" value="2"/>
</dbReference>
<dbReference type="InterPro" id="IPR036322">
    <property type="entry name" value="WD40_repeat_dom_sf"/>
</dbReference>
<dbReference type="AlphaFoldDB" id="A0AAV9J0Z8"/>
<dbReference type="PANTHER" id="PTHR44040:SF1">
    <property type="entry name" value="RETINOBLASTOMA-BINDING PROTEIN 5"/>
    <property type="match status" value="1"/>
</dbReference>
<dbReference type="InterPro" id="IPR037850">
    <property type="entry name" value="RBBP5/Swd1"/>
</dbReference>
<dbReference type="GO" id="GO:0048188">
    <property type="term" value="C:Set1C/COMPASS complex"/>
    <property type="evidence" value="ECO:0007669"/>
    <property type="project" value="InterPro"/>
</dbReference>
<keyword evidence="2 5" id="KW-0853">WD repeat</keyword>
<evidence type="ECO:0000256" key="5">
    <source>
        <dbReference type="PROSITE-ProRule" id="PRU00221"/>
    </source>
</evidence>
<sequence>MNRPLLDAVHPFARADLPEAVEYSLVEHGVGRSFATSHGSGSVLAVGLLDGRVALYDVITRSLAKVLVGHTHEVYSVHFARDAARLVSSSLDYTVRVWQLPSGASETCVRFEAMVARVSVHPAFGRTRLCAVSQTGQEVLLVQLPRDAGEVRVNTCPMVWRLTGGEEGGVGDEELAVPRPVRLSRAATPSPSAMVTALPPALAAGAAAPLSYLVAEFDRTGRALVSHSAARAGVLEVYAVHAPRDPPPRTTDASRIQVTFLYSHAMHSKAFAKQIQFGERGDRVLVLCHDRTVRLFAWEAPRLAADGTVASPGHLQPLWDYKDRISPVMWRWAIFAANDEYLVAATASAREHRFYVWDLQSTQLVRQFEGQPRESLSMFTYHSNLHAFFALTYDRGELHVYHRSVPQNWSSFAPSFQELAENVEYVEAEDEFDFDADGRSVYDRRRRKTFHERQEEDVYVEVLGSGRERMESGGVSDHVDAAGGSGEDRETEPALLYVPVELPRDLPAIPPEASALQECRAERTRMPPNAECCDEEEMERARVRVS</sequence>
<evidence type="ECO:0000256" key="4">
    <source>
        <dbReference type="ARBA" id="ARBA00023242"/>
    </source>
</evidence>
<keyword evidence="8" id="KW-1185">Reference proteome</keyword>
<keyword evidence="3" id="KW-0677">Repeat</keyword>
<gene>
    <name evidence="7" type="ORF">CDCA_CDCA13G3733</name>
</gene>
<dbReference type="PROSITE" id="PS50294">
    <property type="entry name" value="WD_REPEATS_REGION"/>
    <property type="match status" value="1"/>
</dbReference>
<dbReference type="PROSITE" id="PS50082">
    <property type="entry name" value="WD_REPEATS_2"/>
    <property type="match status" value="1"/>
</dbReference>
<dbReference type="SUPFAM" id="SSF50978">
    <property type="entry name" value="WD40 repeat-like"/>
    <property type="match status" value="1"/>
</dbReference>
<dbReference type="EMBL" id="JANCYW010000013">
    <property type="protein sequence ID" value="KAK4537708.1"/>
    <property type="molecule type" value="Genomic_DNA"/>
</dbReference>
<dbReference type="Pfam" id="PF00400">
    <property type="entry name" value="WD40"/>
    <property type="match status" value="1"/>
</dbReference>
<evidence type="ECO:0000256" key="6">
    <source>
        <dbReference type="SAM" id="MobiDB-lite"/>
    </source>
</evidence>
<evidence type="ECO:0000313" key="7">
    <source>
        <dbReference type="EMBL" id="KAK4537708.1"/>
    </source>
</evidence>
<feature type="region of interest" description="Disordered" evidence="6">
    <location>
        <begin position="469"/>
        <end position="490"/>
    </location>
</feature>
<proteinExistence type="predicted"/>
<name>A0AAV9J0Z8_CYACA</name>
<evidence type="ECO:0000256" key="3">
    <source>
        <dbReference type="ARBA" id="ARBA00022737"/>
    </source>
</evidence>
<evidence type="ECO:0000256" key="1">
    <source>
        <dbReference type="ARBA" id="ARBA00004123"/>
    </source>
</evidence>